<accession>A0A0M9WI63</accession>
<proteinExistence type="predicted"/>
<dbReference type="Proteomes" id="UP000037696">
    <property type="component" value="Unassembled WGS sequence"/>
</dbReference>
<reference evidence="1 2" key="1">
    <citation type="submission" date="2015-08" db="EMBL/GenBank/DDBJ databases">
        <title>Genome sequencing of Penicillium nordicum.</title>
        <authorList>
            <person name="Nguyen H.D."/>
            <person name="Seifert K.A."/>
        </authorList>
    </citation>
    <scope>NUCLEOTIDE SEQUENCE [LARGE SCALE GENOMIC DNA]</scope>
    <source>
        <strain evidence="1 2">DAOMC 185683</strain>
    </source>
</reference>
<name>A0A0M9WI63_9EURO</name>
<gene>
    <name evidence="1" type="ORF">ACN38_g3337</name>
</gene>
<protein>
    <submittedName>
        <fullName evidence="1">Uncharacterized protein</fullName>
    </submittedName>
</protein>
<organism evidence="1 2">
    <name type="scientific">Penicillium nordicum</name>
    <dbReference type="NCBI Taxonomy" id="229535"/>
    <lineage>
        <taxon>Eukaryota</taxon>
        <taxon>Fungi</taxon>
        <taxon>Dikarya</taxon>
        <taxon>Ascomycota</taxon>
        <taxon>Pezizomycotina</taxon>
        <taxon>Eurotiomycetes</taxon>
        <taxon>Eurotiomycetidae</taxon>
        <taxon>Eurotiales</taxon>
        <taxon>Aspergillaceae</taxon>
        <taxon>Penicillium</taxon>
    </lineage>
</organism>
<dbReference type="EMBL" id="LHQQ01000039">
    <property type="protein sequence ID" value="KOS45719.1"/>
    <property type="molecule type" value="Genomic_DNA"/>
</dbReference>
<evidence type="ECO:0000313" key="1">
    <source>
        <dbReference type="EMBL" id="KOS45719.1"/>
    </source>
</evidence>
<comment type="caution">
    <text evidence="1">The sequence shown here is derived from an EMBL/GenBank/DDBJ whole genome shotgun (WGS) entry which is preliminary data.</text>
</comment>
<sequence>MTFNAKPIISARQRQADISDKHATSKLRPWNWLHWKSNLIPRCCLYLFCEGAPCRIAVILYLQQHLFVSISSCRQHLSMANVGRLQLPPAPPVPPNLYMFLAKSSENSWTVPYE</sequence>
<evidence type="ECO:0000313" key="2">
    <source>
        <dbReference type="Proteomes" id="UP000037696"/>
    </source>
</evidence>
<keyword evidence="2" id="KW-1185">Reference proteome</keyword>
<dbReference type="AlphaFoldDB" id="A0A0M9WI63"/>